<evidence type="ECO:0000313" key="5">
    <source>
        <dbReference type="EMBL" id="MBP2027093.1"/>
    </source>
</evidence>
<evidence type="ECO:0000256" key="1">
    <source>
        <dbReference type="ARBA" id="ARBA00024322"/>
    </source>
</evidence>
<evidence type="ECO:0000313" key="6">
    <source>
        <dbReference type="Proteomes" id="UP001314903"/>
    </source>
</evidence>
<evidence type="ECO:0000256" key="2">
    <source>
        <dbReference type="ARBA" id="ARBA00024446"/>
    </source>
</evidence>
<dbReference type="Gene3D" id="3.30.70.1710">
    <property type="match status" value="1"/>
</dbReference>
<feature type="domain" description="BMC" evidence="4">
    <location>
        <begin position="3"/>
        <end position="89"/>
    </location>
</feature>
<keyword evidence="2" id="KW-1283">Bacterial microcompartment</keyword>
<protein>
    <submittedName>
        <fullName evidence="5">Microcompartment protein CcmL/EutN</fullName>
    </submittedName>
</protein>
<dbReference type="Proteomes" id="UP001314903">
    <property type="component" value="Unassembled WGS sequence"/>
</dbReference>
<comment type="subcellular location">
    <subcellularLocation>
        <location evidence="1">Bacterial microcompartment</location>
    </subcellularLocation>
</comment>
<accession>A0ABS4KH45</accession>
<dbReference type="SUPFAM" id="SSF143414">
    <property type="entry name" value="CcmK-like"/>
    <property type="match status" value="1"/>
</dbReference>
<dbReference type="InterPro" id="IPR050575">
    <property type="entry name" value="BMC_shell"/>
</dbReference>
<dbReference type="EMBL" id="JAGGLI010000007">
    <property type="protein sequence ID" value="MBP2027093.1"/>
    <property type="molecule type" value="Genomic_DNA"/>
</dbReference>
<gene>
    <name evidence="5" type="ORF">J2Z35_000887</name>
</gene>
<evidence type="ECO:0000256" key="3">
    <source>
        <dbReference type="PROSITE-ProRule" id="PRU01278"/>
    </source>
</evidence>
<dbReference type="PROSITE" id="PS51930">
    <property type="entry name" value="BMC_2"/>
    <property type="match status" value="1"/>
</dbReference>
<comment type="similarity">
    <text evidence="3">Belongs to the bacterial microcompartments protein family.</text>
</comment>
<sequence length="196" mass="21937">MQALGFIETKGLIAAIESADAMLKASNVKLLEKQYVGGGLVYISVTGDVGAVKAAVEAGQAVVKQIDENLLISHHVIPRPHGEVQNIILTEKKEFNEEIEIEEEKNQHIEVDKIIIETKEDINQGSIKGKESLDKAVLNYGIEKIIQVLNSFKVVRLRNLARQYKEFGIMGRGISKADKKMLIEEFRKYYENSLSI</sequence>
<dbReference type="InterPro" id="IPR037233">
    <property type="entry name" value="CcmK-like_sf"/>
</dbReference>
<dbReference type="Pfam" id="PF00936">
    <property type="entry name" value="BMC"/>
    <property type="match status" value="1"/>
</dbReference>
<proteinExistence type="inferred from homology"/>
<dbReference type="InterPro" id="IPR044872">
    <property type="entry name" value="CcmK/CsoS1_BMC"/>
</dbReference>
<dbReference type="PANTHER" id="PTHR33941">
    <property type="entry name" value="PROPANEDIOL UTILIZATION PROTEIN PDUA"/>
    <property type="match status" value="1"/>
</dbReference>
<reference evidence="5 6" key="1">
    <citation type="submission" date="2021-03" db="EMBL/GenBank/DDBJ databases">
        <title>Genomic Encyclopedia of Type Strains, Phase IV (KMG-IV): sequencing the most valuable type-strain genomes for metagenomic binning, comparative biology and taxonomic classification.</title>
        <authorList>
            <person name="Goeker M."/>
        </authorList>
    </citation>
    <scope>NUCLEOTIDE SEQUENCE [LARGE SCALE GENOMIC DNA]</scope>
    <source>
        <strain evidence="5 6">DSM 27512</strain>
    </source>
</reference>
<dbReference type="InterPro" id="IPR000249">
    <property type="entry name" value="BMC_dom"/>
</dbReference>
<organism evidence="5 6">
    <name type="scientific">Acetoanaerobium pronyense</name>
    <dbReference type="NCBI Taxonomy" id="1482736"/>
    <lineage>
        <taxon>Bacteria</taxon>
        <taxon>Bacillati</taxon>
        <taxon>Bacillota</taxon>
        <taxon>Clostridia</taxon>
        <taxon>Peptostreptococcales</taxon>
        <taxon>Filifactoraceae</taxon>
        <taxon>Acetoanaerobium</taxon>
    </lineage>
</organism>
<comment type="caution">
    <text evidence="5">The sequence shown here is derived from an EMBL/GenBank/DDBJ whole genome shotgun (WGS) entry which is preliminary data.</text>
</comment>
<evidence type="ECO:0000259" key="4">
    <source>
        <dbReference type="PROSITE" id="PS51930"/>
    </source>
</evidence>
<dbReference type="SMART" id="SM00877">
    <property type="entry name" value="BMC"/>
    <property type="match status" value="1"/>
</dbReference>
<keyword evidence="6" id="KW-1185">Reference proteome</keyword>
<name>A0ABS4KH45_9FIRM</name>
<dbReference type="CDD" id="cd07045">
    <property type="entry name" value="BMC_CcmK_like"/>
    <property type="match status" value="1"/>
</dbReference>
<dbReference type="PANTHER" id="PTHR33941:SF11">
    <property type="entry name" value="BACTERIAL MICROCOMPARTMENT SHELL PROTEIN PDUJ"/>
    <property type="match status" value="1"/>
</dbReference>